<dbReference type="EMBL" id="QCYH01000016">
    <property type="protein sequence ID" value="PVA08804.1"/>
    <property type="molecule type" value="Genomic_DNA"/>
</dbReference>
<sequence length="130" mass="14110">MKVGYTEFSFGYAFTENLIRGSTSAPAGAPVFPNLVQEATLGYDVRIDFPAVPLFFQYKLPELMTRASAFEIAGGLCPGLTLEFFRIALMRRDVSAQHQLLIDREGRYPGENGGAKVGRGSGGMSLLRAA</sequence>
<evidence type="ECO:0000313" key="1">
    <source>
        <dbReference type="EMBL" id="PVA08804.1"/>
    </source>
</evidence>
<proteinExistence type="predicted"/>
<gene>
    <name evidence="1" type="ORF">DC366_17020</name>
</gene>
<dbReference type="AlphaFoldDB" id="A0A2T7G328"/>
<dbReference type="Proteomes" id="UP000244446">
    <property type="component" value="Unassembled WGS sequence"/>
</dbReference>
<name>A0A2T7G328_9RHOB</name>
<keyword evidence="2" id="KW-1185">Reference proteome</keyword>
<dbReference type="OrthoDB" id="6809238at2"/>
<reference evidence="1 2" key="1">
    <citation type="submission" date="2018-04" db="EMBL/GenBank/DDBJ databases">
        <title>Pelagivirga bohaiensis gen. nov., sp. nov., a bacterium isolated from the Bohai Sea.</title>
        <authorList>
            <person name="Ji X."/>
        </authorList>
    </citation>
    <scope>NUCLEOTIDE SEQUENCE [LARGE SCALE GENOMIC DNA]</scope>
    <source>
        <strain evidence="1 2">BH-SD19</strain>
    </source>
</reference>
<dbReference type="RefSeq" id="WP_108693402.1">
    <property type="nucleotide sequence ID" value="NZ_QCYH01000016.1"/>
</dbReference>
<comment type="caution">
    <text evidence="1">The sequence shown here is derived from an EMBL/GenBank/DDBJ whole genome shotgun (WGS) entry which is preliminary data.</text>
</comment>
<protein>
    <submittedName>
        <fullName evidence="1">Uncharacterized protein</fullName>
    </submittedName>
</protein>
<accession>A0A2T7G328</accession>
<organism evidence="1 2">
    <name type="scientific">Pelagivirga sediminicola</name>
    <dbReference type="NCBI Taxonomy" id="2170575"/>
    <lineage>
        <taxon>Bacteria</taxon>
        <taxon>Pseudomonadati</taxon>
        <taxon>Pseudomonadota</taxon>
        <taxon>Alphaproteobacteria</taxon>
        <taxon>Rhodobacterales</taxon>
        <taxon>Paracoccaceae</taxon>
        <taxon>Pelagivirga</taxon>
    </lineage>
</organism>
<evidence type="ECO:0000313" key="2">
    <source>
        <dbReference type="Proteomes" id="UP000244446"/>
    </source>
</evidence>